<dbReference type="EMBL" id="CAJNNV010032542">
    <property type="protein sequence ID" value="CAE8640295.1"/>
    <property type="molecule type" value="Genomic_DNA"/>
</dbReference>
<sequence length="1146" mass="121815">MAPVQMEQPLPFESGSAELPARGREDSERPIQQQQEQQQQQQQHQQQQQQQQQEQQPPSSGSFSPLAAQPPPQELMLRSAAAGPNNDNNDNNSSRASCAPWDFGRELRGLRDSAAQSRAEEAQALRRSGEEVERCSLRRQLDESAGLQDFLAGFHEEVELRLGRLRSETLPRIDALEQRLCRLELEASQAATLPPPGPKVEVPLLRPVDAGELIGAEVRRALREAISQMERAVETAADASALSTGLPAATAGGFASERLSEGTHARVTSEDSDNDSTEATEADAEGNPSRSGASAPPRSSRLKRLGVRLVAVATGAAKAAVAEASGVAELELQGLRQLVNEVEQHCAASAQAAAAEAASQAAVRPEAEAAWQAAARAEKAATSTASELSEMGGRLHRELQEEVERSCKGPCLAAQEGLAAAERCSTEAQGAFEKLEADLRADRLERRDAEASALQSERQRDARFEDEDRKLAEALESASCQLQGQIEEVEVFAKEQRSICLNAQRSSELQAQRRWQEDLEARCGALAAELRAESEAAEEAEKEEERRREAAEAARCAEQGAEVRRVENLATALGDEVREVRQKVQAATLHCRSQAQESTRSLSSLDSESKRLAAVLKELQRQGQSHEWLIPRCLQRLQYLALDASDSLAGGLWLGSPTFEISGPNAASGGGLGPLALRLYPRGAVSGGDGLCALGMHAPASSGLQALPLRVDLCVAGLRRRASARAEADGSVLWLASGFGRLESLLGGGDGNEDLAVGAEIPPFAWTALEALESEEASSSVGVLGGGFARGGQKPPPEQQQQQPQHQQQQQQQHQQQQQQQQQQQPLPFRKGGEKVSLAVRGQEASPGARDAPALAEASAKCPLHGLSQEGPPVGEAASASAAAAAAGGPPPSGRSRSPSFREAALSSQRPSPPSLPEPDSSVGGGGGEGFLPEEPPEQRERRCARPLSAGSRAVTGTGPSWSLRAAETGVGSGPLRALRRDELDMRPGWTVFCEAEASRDSRSSLERSAGARPRPASAFERPRGGGTRGVQAAELLGDRDLASGTPSTRTRPPGSNPFGPTAVGAGAGAAENSNNNINSSNSNNSNSNHNNINNHNYNNHSNNNTTAAVADGSSGSGSQQRRPSTNPFDRQQQQHRPQQQQDPSR</sequence>
<feature type="compositionally biased region" description="Acidic residues" evidence="1">
    <location>
        <begin position="270"/>
        <end position="284"/>
    </location>
</feature>
<feature type="region of interest" description="Disordered" evidence="1">
    <location>
        <begin position="1"/>
        <end position="100"/>
    </location>
</feature>
<feature type="compositionally biased region" description="Basic and acidic residues" evidence="1">
    <location>
        <begin position="118"/>
        <end position="131"/>
    </location>
</feature>
<feature type="compositionally biased region" description="Low complexity" evidence="1">
    <location>
        <begin position="871"/>
        <end position="899"/>
    </location>
</feature>
<dbReference type="GO" id="GO:0003713">
    <property type="term" value="F:transcription coactivator activity"/>
    <property type="evidence" value="ECO:0007669"/>
    <property type="project" value="TreeGrafter"/>
</dbReference>
<feature type="region of interest" description="Disordered" evidence="1">
    <location>
        <begin position="112"/>
        <end position="131"/>
    </location>
</feature>
<dbReference type="AlphaFoldDB" id="A0A813HSD8"/>
<feature type="compositionally biased region" description="Low complexity" evidence="1">
    <location>
        <begin position="32"/>
        <end position="56"/>
    </location>
</feature>
<gene>
    <name evidence="2" type="ORF">PGLA1383_LOCUS55193</name>
</gene>
<reference evidence="2" key="1">
    <citation type="submission" date="2021-02" db="EMBL/GenBank/DDBJ databases">
        <authorList>
            <person name="Dougan E. K."/>
            <person name="Rhodes N."/>
            <person name="Thang M."/>
            <person name="Chan C."/>
        </authorList>
    </citation>
    <scope>NUCLEOTIDE SEQUENCE</scope>
</reference>
<feature type="compositionally biased region" description="Basic and acidic residues" evidence="1">
    <location>
        <begin position="258"/>
        <end position="269"/>
    </location>
</feature>
<evidence type="ECO:0000256" key="1">
    <source>
        <dbReference type="SAM" id="MobiDB-lite"/>
    </source>
</evidence>
<evidence type="ECO:0000313" key="2">
    <source>
        <dbReference type="EMBL" id="CAE8640295.1"/>
    </source>
</evidence>
<feature type="compositionally biased region" description="Basic and acidic residues" evidence="1">
    <location>
        <begin position="543"/>
        <end position="552"/>
    </location>
</feature>
<dbReference type="GO" id="GO:0005634">
    <property type="term" value="C:nucleus"/>
    <property type="evidence" value="ECO:0007669"/>
    <property type="project" value="TreeGrafter"/>
</dbReference>
<keyword evidence="3" id="KW-1185">Reference proteome</keyword>
<dbReference type="PANTHER" id="PTHR23107:SF0">
    <property type="entry name" value="IP09280P"/>
    <property type="match status" value="1"/>
</dbReference>
<dbReference type="PANTHER" id="PTHR23107">
    <property type="entry name" value="SYNOVIAL SARCOMA ASSOCIATED SS18 PROTEIN"/>
    <property type="match status" value="1"/>
</dbReference>
<dbReference type="SUPFAM" id="SSF81995">
    <property type="entry name" value="beta-sandwich domain of Sec23/24"/>
    <property type="match status" value="1"/>
</dbReference>
<evidence type="ECO:0000313" key="3">
    <source>
        <dbReference type="Proteomes" id="UP000654075"/>
    </source>
</evidence>
<feature type="compositionally biased region" description="Polar residues" evidence="1">
    <location>
        <begin position="1120"/>
        <end position="1129"/>
    </location>
</feature>
<feature type="region of interest" description="Disordered" evidence="1">
    <location>
        <begin position="995"/>
        <end position="1146"/>
    </location>
</feature>
<name>A0A813HSD8_POLGL</name>
<dbReference type="GO" id="GO:0045944">
    <property type="term" value="P:positive regulation of transcription by RNA polymerase II"/>
    <property type="evidence" value="ECO:0007669"/>
    <property type="project" value="TreeGrafter"/>
</dbReference>
<comment type="caution">
    <text evidence="2">The sequence shown here is derived from an EMBL/GenBank/DDBJ whole genome shotgun (WGS) entry which is preliminary data.</text>
</comment>
<feature type="compositionally biased region" description="Basic and acidic residues" evidence="1">
    <location>
        <begin position="997"/>
        <end position="1006"/>
    </location>
</feature>
<accession>A0A813HSD8</accession>
<feature type="compositionally biased region" description="Low complexity" evidence="1">
    <location>
        <begin position="1063"/>
        <end position="1105"/>
    </location>
</feature>
<feature type="compositionally biased region" description="Low complexity" evidence="1">
    <location>
        <begin position="799"/>
        <end position="826"/>
    </location>
</feature>
<feature type="region of interest" description="Disordered" evidence="1">
    <location>
        <begin position="780"/>
        <end position="974"/>
    </location>
</feature>
<feature type="compositionally biased region" description="Low complexity" evidence="1">
    <location>
        <begin position="288"/>
        <end position="299"/>
    </location>
</feature>
<feature type="region of interest" description="Disordered" evidence="1">
    <location>
        <begin position="252"/>
        <end position="300"/>
    </location>
</feature>
<organism evidence="2 3">
    <name type="scientific">Polarella glacialis</name>
    <name type="common">Dinoflagellate</name>
    <dbReference type="NCBI Taxonomy" id="89957"/>
    <lineage>
        <taxon>Eukaryota</taxon>
        <taxon>Sar</taxon>
        <taxon>Alveolata</taxon>
        <taxon>Dinophyceae</taxon>
        <taxon>Suessiales</taxon>
        <taxon>Suessiaceae</taxon>
        <taxon>Polarella</taxon>
    </lineage>
</organism>
<protein>
    <submittedName>
        <fullName evidence="2">Uncharacterized protein</fullName>
    </submittedName>
</protein>
<feature type="region of interest" description="Disordered" evidence="1">
    <location>
        <begin position="533"/>
        <end position="552"/>
    </location>
</feature>
<feature type="compositionally biased region" description="Low complexity" evidence="1">
    <location>
        <begin position="1008"/>
        <end position="1019"/>
    </location>
</feature>
<proteinExistence type="predicted"/>
<feature type="compositionally biased region" description="Low complexity" evidence="1">
    <location>
        <begin position="1130"/>
        <end position="1146"/>
    </location>
</feature>
<dbReference type="Proteomes" id="UP000654075">
    <property type="component" value="Unassembled WGS sequence"/>
</dbReference>